<organism evidence="1 2">
    <name type="scientific">Pleurodeles waltl</name>
    <name type="common">Iberian ribbed newt</name>
    <dbReference type="NCBI Taxonomy" id="8319"/>
    <lineage>
        <taxon>Eukaryota</taxon>
        <taxon>Metazoa</taxon>
        <taxon>Chordata</taxon>
        <taxon>Craniata</taxon>
        <taxon>Vertebrata</taxon>
        <taxon>Euteleostomi</taxon>
        <taxon>Amphibia</taxon>
        <taxon>Batrachia</taxon>
        <taxon>Caudata</taxon>
        <taxon>Salamandroidea</taxon>
        <taxon>Salamandridae</taxon>
        <taxon>Pleurodelinae</taxon>
        <taxon>Pleurodeles</taxon>
    </lineage>
</organism>
<proteinExistence type="predicted"/>
<keyword evidence="2" id="KW-1185">Reference proteome</keyword>
<dbReference type="AlphaFoldDB" id="A0AAV7TS77"/>
<reference evidence="1" key="1">
    <citation type="journal article" date="2022" name="bioRxiv">
        <title>Sequencing and chromosome-scale assembly of the giantPleurodeles waltlgenome.</title>
        <authorList>
            <person name="Brown T."/>
            <person name="Elewa A."/>
            <person name="Iarovenko S."/>
            <person name="Subramanian E."/>
            <person name="Araus A.J."/>
            <person name="Petzold A."/>
            <person name="Susuki M."/>
            <person name="Suzuki K.-i.T."/>
            <person name="Hayashi T."/>
            <person name="Toyoda A."/>
            <person name="Oliveira C."/>
            <person name="Osipova E."/>
            <person name="Leigh N.D."/>
            <person name="Simon A."/>
            <person name="Yun M.H."/>
        </authorList>
    </citation>
    <scope>NUCLEOTIDE SEQUENCE</scope>
    <source>
        <strain evidence="1">20211129_DDA</strain>
        <tissue evidence="1">Liver</tissue>
    </source>
</reference>
<evidence type="ECO:0000313" key="2">
    <source>
        <dbReference type="Proteomes" id="UP001066276"/>
    </source>
</evidence>
<evidence type="ECO:0000313" key="1">
    <source>
        <dbReference type="EMBL" id="KAJ1179554.1"/>
    </source>
</evidence>
<dbReference type="EMBL" id="JANPWB010000006">
    <property type="protein sequence ID" value="KAJ1179554.1"/>
    <property type="molecule type" value="Genomic_DNA"/>
</dbReference>
<name>A0AAV7TS77_PLEWA</name>
<dbReference type="Proteomes" id="UP001066276">
    <property type="component" value="Chromosome 3_2"/>
</dbReference>
<comment type="caution">
    <text evidence="1">The sequence shown here is derived from an EMBL/GenBank/DDBJ whole genome shotgun (WGS) entry which is preliminary data.</text>
</comment>
<accession>A0AAV7TS77</accession>
<protein>
    <submittedName>
        <fullName evidence="1">Uncharacterized protein</fullName>
    </submittedName>
</protein>
<gene>
    <name evidence="1" type="ORF">NDU88_004788</name>
</gene>
<sequence>MRRKPKPFTKPEESSALLRKAWASRPRAGTAGRGALNPCMLRSVPPSARKALYGQIDRREPQTLTQVRKSSVLDKGEICAAEAGRALIAAGSVG</sequence>